<feature type="transmembrane region" description="Helical" evidence="2">
    <location>
        <begin position="436"/>
        <end position="454"/>
    </location>
</feature>
<dbReference type="GO" id="GO:0022857">
    <property type="term" value="F:transmembrane transporter activity"/>
    <property type="evidence" value="ECO:0007669"/>
    <property type="project" value="UniProtKB-UniRule"/>
</dbReference>
<dbReference type="EMBL" id="BMMF01000003">
    <property type="protein sequence ID" value="GGK27816.1"/>
    <property type="molecule type" value="Genomic_DNA"/>
</dbReference>
<dbReference type="PANTHER" id="PTHR43849:SF2">
    <property type="entry name" value="BLL3936 PROTEIN"/>
    <property type="match status" value="1"/>
</dbReference>
<comment type="subcellular location">
    <subcellularLocation>
        <location evidence="1">Cell inner membrane</location>
        <topology evidence="1">Multi-pass membrane protein</topology>
    </subcellularLocation>
</comment>
<feature type="transmembrane region" description="Helical" evidence="2">
    <location>
        <begin position="393"/>
        <end position="424"/>
    </location>
</feature>
<organism evidence="4 5">
    <name type="scientific">Salinarimonas ramus</name>
    <dbReference type="NCBI Taxonomy" id="690164"/>
    <lineage>
        <taxon>Bacteria</taxon>
        <taxon>Pseudomonadati</taxon>
        <taxon>Pseudomonadota</taxon>
        <taxon>Alphaproteobacteria</taxon>
        <taxon>Hyphomicrobiales</taxon>
        <taxon>Salinarimonadaceae</taxon>
        <taxon>Salinarimonas</taxon>
    </lineage>
</organism>
<feature type="transmembrane region" description="Helical" evidence="2">
    <location>
        <begin position="18"/>
        <end position="36"/>
    </location>
</feature>
<feature type="transmembrane region" description="Helical" evidence="2">
    <location>
        <begin position="525"/>
        <end position="544"/>
    </location>
</feature>
<keyword evidence="1" id="KW-1003">Cell membrane</keyword>
<protein>
    <submittedName>
        <fullName evidence="4">C4-dicarboxylate ABC transporter</fullName>
    </submittedName>
</protein>
<dbReference type="InterPro" id="IPR011853">
    <property type="entry name" value="TRAP_DctM-Dct_fused"/>
</dbReference>
<keyword evidence="2" id="KW-0812">Transmembrane</keyword>
<accession>A0A917Q616</accession>
<feature type="transmembrane region" description="Helical" evidence="2">
    <location>
        <begin position="556"/>
        <end position="575"/>
    </location>
</feature>
<evidence type="ECO:0000313" key="5">
    <source>
        <dbReference type="Proteomes" id="UP000600449"/>
    </source>
</evidence>
<comment type="caution">
    <text evidence="4">The sequence shown here is derived from an EMBL/GenBank/DDBJ whole genome shotgun (WGS) entry which is preliminary data.</text>
</comment>
<dbReference type="Proteomes" id="UP000600449">
    <property type="component" value="Unassembled WGS sequence"/>
</dbReference>
<dbReference type="PANTHER" id="PTHR43849">
    <property type="entry name" value="BLL3936 PROTEIN"/>
    <property type="match status" value="1"/>
</dbReference>
<dbReference type="Pfam" id="PF06808">
    <property type="entry name" value="DctM"/>
    <property type="match status" value="1"/>
</dbReference>
<keyword evidence="1" id="KW-0997">Cell inner membrane</keyword>
<feature type="transmembrane region" description="Helical" evidence="2">
    <location>
        <begin position="286"/>
        <end position="310"/>
    </location>
</feature>
<feature type="transmembrane region" description="Helical" evidence="2">
    <location>
        <begin position="581"/>
        <end position="611"/>
    </location>
</feature>
<sequence>MSGPKPESSTYLTIVKRMALVVALAMSSYHLYVGFFGTPDAFTLRATHVGFALTLAFLLLPARKADEGRGPRIWDWALIALSLAASAYPVLVKDYIYSRFIYIDELRTADIVLGVILTLLVIEAARRALGLVLPVTVVLFLGYALFLTNTEPLLLLEQLYLTTEGIYGIPVAVSATYVVLFILFGAFVERSGAGKLFMDFAISLTGHTAGGPAKVACVTSGLFGSVSGSAVANVMTTGAFTIPLMKRLGYRPAFAGAVEAVASTGGQIMPPIMGAAAFVMAEFMGVSYLTVATYALIPALLYYVAVFAAVHFEARRLGMRGLPRDELPRLGEVLRERGHLFLPLVVIVAVLLSGYSAPFAALCGIASVIPTALLRKTTRSAVNLRMIVESLEAGAVGSIMVALACAAAGIVIGVITLTGAGLTFSSFVISAANEMLMPALLLTMVAGIILGMGMPTTPAYIIQVSLLVPALVRLGVPVESAHLFVFYFAILSAITPPVAIAVYAANGISGAQLWPSSVAAVKLGLTGYIIPFMFVFGPSLLMIGPWTTIGATTVTAVIGVIFLAAGLNGWLVTAASRLERVLLVCAAFVLIKPGLWTDAVGIGLGAVALMLQLRARRREDRATPERAAAPLPDPVRPAE</sequence>
<feature type="transmembrane region" description="Helical" evidence="2">
    <location>
        <begin position="129"/>
        <end position="146"/>
    </location>
</feature>
<feature type="transmembrane region" description="Helical" evidence="2">
    <location>
        <begin position="483"/>
        <end position="505"/>
    </location>
</feature>
<reference evidence="4 5" key="1">
    <citation type="journal article" date="2014" name="Int. J. Syst. Evol. Microbiol.">
        <title>Complete genome sequence of Corynebacterium casei LMG S-19264T (=DSM 44701T), isolated from a smear-ripened cheese.</title>
        <authorList>
            <consortium name="US DOE Joint Genome Institute (JGI-PGF)"/>
            <person name="Walter F."/>
            <person name="Albersmeier A."/>
            <person name="Kalinowski J."/>
            <person name="Ruckert C."/>
        </authorList>
    </citation>
    <scope>NUCLEOTIDE SEQUENCE [LARGE SCALE GENOMIC DNA]</scope>
    <source>
        <strain evidence="4 5">CGMCC 1.9161</strain>
    </source>
</reference>
<name>A0A917Q616_9HYPH</name>
<evidence type="ECO:0000256" key="2">
    <source>
        <dbReference type="SAM" id="Phobius"/>
    </source>
</evidence>
<proteinExistence type="predicted"/>
<keyword evidence="2" id="KW-1133">Transmembrane helix</keyword>
<dbReference type="NCBIfam" id="TIGR02123">
    <property type="entry name" value="TRAP_fused"/>
    <property type="match status" value="1"/>
</dbReference>
<feature type="transmembrane region" description="Helical" evidence="2">
    <location>
        <begin position="460"/>
        <end position="476"/>
    </location>
</feature>
<keyword evidence="5" id="KW-1185">Reference proteome</keyword>
<feature type="transmembrane region" description="Helical" evidence="2">
    <location>
        <begin position="106"/>
        <end position="122"/>
    </location>
</feature>
<evidence type="ECO:0000259" key="3">
    <source>
        <dbReference type="Pfam" id="PF06808"/>
    </source>
</evidence>
<feature type="transmembrane region" description="Helical" evidence="2">
    <location>
        <begin position="73"/>
        <end position="91"/>
    </location>
</feature>
<evidence type="ECO:0000256" key="1">
    <source>
        <dbReference type="RuleBase" id="RU369079"/>
    </source>
</evidence>
<dbReference type="AlphaFoldDB" id="A0A917Q616"/>
<feature type="transmembrane region" description="Helical" evidence="2">
    <location>
        <begin position="42"/>
        <end position="61"/>
    </location>
</feature>
<evidence type="ECO:0000313" key="4">
    <source>
        <dbReference type="EMBL" id="GGK27816.1"/>
    </source>
</evidence>
<dbReference type="GO" id="GO:0005886">
    <property type="term" value="C:plasma membrane"/>
    <property type="evidence" value="ECO:0007669"/>
    <property type="project" value="UniProtKB-SubCell"/>
</dbReference>
<feature type="transmembrane region" description="Helical" evidence="2">
    <location>
        <begin position="166"/>
        <end position="188"/>
    </location>
</feature>
<dbReference type="RefSeq" id="WP_188910835.1">
    <property type="nucleotide sequence ID" value="NZ_BMMF01000003.1"/>
</dbReference>
<dbReference type="InterPro" id="IPR010656">
    <property type="entry name" value="DctM"/>
</dbReference>
<keyword evidence="2" id="KW-0472">Membrane</keyword>
<dbReference type="InterPro" id="IPR021814">
    <property type="entry name" value="DUF3394"/>
</dbReference>
<keyword evidence="1" id="KW-0813">Transport</keyword>
<gene>
    <name evidence="4" type="ORF">GCM10011322_12950</name>
</gene>
<comment type="function">
    <text evidence="1">Part of the tripartite ATP-independent periplasmic (TRAP) transport system.</text>
</comment>
<feature type="domain" description="TRAP C4-dicarboxylate transport system permease DctM subunit" evidence="3">
    <location>
        <begin position="117"/>
        <end position="544"/>
    </location>
</feature>
<feature type="transmembrane region" description="Helical" evidence="2">
    <location>
        <begin position="340"/>
        <end position="373"/>
    </location>
</feature>
<dbReference type="Pfam" id="PF11874">
    <property type="entry name" value="DUF3394"/>
    <property type="match status" value="1"/>
</dbReference>